<evidence type="ECO:0000256" key="3">
    <source>
        <dbReference type="ARBA" id="ARBA00022729"/>
    </source>
</evidence>
<dbReference type="GO" id="GO:0005975">
    <property type="term" value="P:carbohydrate metabolic process"/>
    <property type="evidence" value="ECO:0007669"/>
    <property type="project" value="InterPro"/>
</dbReference>
<evidence type="ECO:0000256" key="4">
    <source>
        <dbReference type="ARBA" id="ARBA00022801"/>
    </source>
</evidence>
<comment type="similarity">
    <text evidence="2 7">Belongs to the glycosyl hydrolase 31 family.</text>
</comment>
<dbReference type="InterPro" id="IPR048395">
    <property type="entry name" value="Glyco_hydro_31_C"/>
</dbReference>
<evidence type="ECO:0000256" key="7">
    <source>
        <dbReference type="RuleBase" id="RU361185"/>
    </source>
</evidence>
<keyword evidence="6 7" id="KW-0326">Glycosidase</keyword>
<dbReference type="CDD" id="cd14752">
    <property type="entry name" value="GH31_N"/>
    <property type="match status" value="1"/>
</dbReference>
<evidence type="ECO:0000256" key="2">
    <source>
        <dbReference type="ARBA" id="ARBA00007806"/>
    </source>
</evidence>
<keyword evidence="5" id="KW-0325">Glycoprotein</keyword>
<comment type="pathway">
    <text evidence="1">Glycan metabolism.</text>
</comment>
<dbReference type="EMBL" id="LR877169">
    <property type="protein sequence ID" value="CAD2222220.1"/>
    <property type="molecule type" value="Genomic_DNA"/>
</dbReference>
<dbReference type="InterPro" id="IPR017853">
    <property type="entry name" value="GH"/>
</dbReference>
<dbReference type="CDD" id="cd06603">
    <property type="entry name" value="GH31_GANC_GANAB_alpha"/>
    <property type="match status" value="1"/>
</dbReference>
<dbReference type="SUPFAM" id="SSF51011">
    <property type="entry name" value="Glycosyl hydrolase domain"/>
    <property type="match status" value="1"/>
</dbReference>
<accession>A0A7G2CR29</accession>
<organism evidence="10 11">
    <name type="scientific">Angomonas deanei</name>
    <dbReference type="NCBI Taxonomy" id="59799"/>
    <lineage>
        <taxon>Eukaryota</taxon>
        <taxon>Discoba</taxon>
        <taxon>Euglenozoa</taxon>
        <taxon>Kinetoplastea</taxon>
        <taxon>Metakinetoplastina</taxon>
        <taxon>Trypanosomatida</taxon>
        <taxon>Trypanosomatidae</taxon>
        <taxon>Strigomonadinae</taxon>
        <taxon>Angomonas</taxon>
    </lineage>
</organism>
<dbReference type="Gene3D" id="2.60.40.1180">
    <property type="entry name" value="Golgi alpha-mannosidase II"/>
    <property type="match status" value="1"/>
</dbReference>
<dbReference type="Gene3D" id="3.20.20.80">
    <property type="entry name" value="Glycosidases"/>
    <property type="match status" value="1"/>
</dbReference>
<dbReference type="OrthoDB" id="3237269at2759"/>
<keyword evidence="11" id="KW-1185">Reference proteome</keyword>
<sequence>MAYSGASSSGVLFLNTAGMNVKIHDDFVLWEAEVGVTDLFLIPGPTPAEVQRRHAFLTGSTFLPPYFSLGYHQCRWNYLSINDCLAVDEGFDLHSIPYDVLWLDIEHTNKKEYFTWDSDEFADPLLLVEALASKGRKLVTIKDPHIRADPSYNVYREGMAENYFVKSADGVEDYVAKCWPGRSVWADVINNRTRSWYKEFFRSAFSPAPFDNVYTWVDMNEPAVFEGEGSTMHKNAIHYTNDNTTVEHRYVHNVYSFFSALTAYEGMLDTQAPSSERKRPFVLTRSFFAGSQRYAAVWNGDNMARWDHLENTIPELLSLSMSNVPFVGADVGGFLFDTEETLFVRWMQSAVFYPFMRGHAHVETKRREPWTFSPYATEIIRSAIALRYALLPYLYTTFRDAHKNGNIVLRPLVYEFPLSEELREEQHTFMFGPSILVQPIVAKEVKTITTTFPPGVWYAYHTGEALYKQHTMPVELSTMPVYLRGGHIVPMKLRLRRSSHAARFDPFTLFVALDDE</sequence>
<protein>
    <submittedName>
        <fullName evidence="10">Glycosyl hydrolases family 31, putative</fullName>
    </submittedName>
</protein>
<evidence type="ECO:0000313" key="10">
    <source>
        <dbReference type="EMBL" id="CAD2222220.1"/>
    </source>
</evidence>
<dbReference type="GO" id="GO:0006491">
    <property type="term" value="P:N-glycan processing"/>
    <property type="evidence" value="ECO:0007669"/>
    <property type="project" value="TreeGrafter"/>
</dbReference>
<dbReference type="Pfam" id="PF01055">
    <property type="entry name" value="Glyco_hydro_31_2nd"/>
    <property type="match status" value="1"/>
</dbReference>
<evidence type="ECO:0000256" key="6">
    <source>
        <dbReference type="ARBA" id="ARBA00023295"/>
    </source>
</evidence>
<name>A0A7G2CR29_9TRYP</name>
<feature type="domain" description="Glycoside hydrolase family 31 TIM barrel" evidence="8">
    <location>
        <begin position="62"/>
        <end position="396"/>
    </location>
</feature>
<dbReference type="Pfam" id="PF21365">
    <property type="entry name" value="Glyco_hydro_31_3rd"/>
    <property type="match status" value="1"/>
</dbReference>
<reference evidence="10 11" key="1">
    <citation type="submission" date="2020-08" db="EMBL/GenBank/DDBJ databases">
        <authorList>
            <person name="Newling K."/>
            <person name="Davey J."/>
            <person name="Forrester S."/>
        </authorList>
    </citation>
    <scope>NUCLEOTIDE SEQUENCE [LARGE SCALE GENOMIC DNA]</scope>
    <source>
        <strain evidence="11">Crithidia deanei Carvalho (ATCC PRA-265)</strain>
    </source>
</reference>
<evidence type="ECO:0000313" key="11">
    <source>
        <dbReference type="Proteomes" id="UP000515908"/>
    </source>
</evidence>
<evidence type="ECO:0000259" key="8">
    <source>
        <dbReference type="Pfam" id="PF01055"/>
    </source>
</evidence>
<dbReference type="PANTHER" id="PTHR22762:SF54">
    <property type="entry name" value="BCDNA.GH04962"/>
    <property type="match status" value="1"/>
</dbReference>
<keyword evidence="4 7" id="KW-0378">Hydrolase</keyword>
<keyword evidence="3" id="KW-0732">Signal</keyword>
<dbReference type="VEuPathDB" id="TriTrypDB:ADEAN_000976000"/>
<dbReference type="Proteomes" id="UP000515908">
    <property type="component" value="Chromosome 25"/>
</dbReference>
<feature type="domain" description="Glycosyl hydrolase family 31 C-terminal" evidence="9">
    <location>
        <begin position="405"/>
        <end position="489"/>
    </location>
</feature>
<gene>
    <name evidence="10" type="ORF">ADEAN_000976000</name>
</gene>
<dbReference type="Gene3D" id="2.60.40.1760">
    <property type="entry name" value="glycosyl hydrolase (family 31)"/>
    <property type="match status" value="1"/>
</dbReference>
<proteinExistence type="inferred from homology"/>
<evidence type="ECO:0000256" key="5">
    <source>
        <dbReference type="ARBA" id="ARBA00023180"/>
    </source>
</evidence>
<dbReference type="InterPro" id="IPR013780">
    <property type="entry name" value="Glyco_hydro_b"/>
</dbReference>
<evidence type="ECO:0000259" key="9">
    <source>
        <dbReference type="Pfam" id="PF21365"/>
    </source>
</evidence>
<dbReference type="InterPro" id="IPR000322">
    <property type="entry name" value="Glyco_hydro_31_TIM"/>
</dbReference>
<dbReference type="GO" id="GO:0090599">
    <property type="term" value="F:alpha-glucosidase activity"/>
    <property type="evidence" value="ECO:0007669"/>
    <property type="project" value="TreeGrafter"/>
</dbReference>
<dbReference type="AlphaFoldDB" id="A0A7G2CR29"/>
<dbReference type="SUPFAM" id="SSF51445">
    <property type="entry name" value="(Trans)glycosidases"/>
    <property type="match status" value="1"/>
</dbReference>
<evidence type="ECO:0000256" key="1">
    <source>
        <dbReference type="ARBA" id="ARBA00004881"/>
    </source>
</evidence>
<dbReference type="PANTHER" id="PTHR22762">
    <property type="entry name" value="ALPHA-GLUCOSIDASE"/>
    <property type="match status" value="1"/>
</dbReference>